<dbReference type="PANTHER" id="PTHR42714">
    <property type="entry name" value="TRNA MODIFICATION GTPASE GTPBP3"/>
    <property type="match status" value="1"/>
</dbReference>
<name>A0A9E4N4T8_9GAMM</name>
<dbReference type="SUPFAM" id="SSF52540">
    <property type="entry name" value="P-loop containing nucleoside triphosphate hydrolases"/>
    <property type="match status" value="1"/>
</dbReference>
<feature type="compositionally biased region" description="Polar residues" evidence="1">
    <location>
        <begin position="1"/>
        <end position="14"/>
    </location>
</feature>
<organism evidence="3 4">
    <name type="scientific">Candidatus Thiodiazotropha taylori</name>
    <dbReference type="NCBI Taxonomy" id="2792791"/>
    <lineage>
        <taxon>Bacteria</taxon>
        <taxon>Pseudomonadati</taxon>
        <taxon>Pseudomonadota</taxon>
        <taxon>Gammaproteobacteria</taxon>
        <taxon>Chromatiales</taxon>
        <taxon>Sedimenticolaceae</taxon>
        <taxon>Candidatus Thiodiazotropha</taxon>
    </lineage>
</organism>
<gene>
    <name evidence="3" type="ORF">JAZ07_08280</name>
</gene>
<reference evidence="3" key="1">
    <citation type="journal article" date="2021" name="Proc. Natl. Acad. Sci. U.S.A.">
        <title>Global biogeography of chemosynthetic symbionts reveals both localized and globally distributed symbiont groups. .</title>
        <authorList>
            <person name="Osvatic J.T."/>
            <person name="Wilkins L.G.E."/>
            <person name="Leibrecht L."/>
            <person name="Leray M."/>
            <person name="Zauner S."/>
            <person name="Polzin J."/>
            <person name="Camacho Y."/>
            <person name="Gros O."/>
            <person name="van Gils J.A."/>
            <person name="Eisen J.A."/>
            <person name="Petersen J.M."/>
            <person name="Yuen B."/>
        </authorList>
    </citation>
    <scope>NUCLEOTIDE SEQUENCE</scope>
    <source>
        <strain evidence="3">MAGclacostrist064TRANS</strain>
    </source>
</reference>
<dbReference type="GO" id="GO:0005737">
    <property type="term" value="C:cytoplasm"/>
    <property type="evidence" value="ECO:0007669"/>
    <property type="project" value="TreeGrafter"/>
</dbReference>
<evidence type="ECO:0000313" key="4">
    <source>
        <dbReference type="Proteomes" id="UP000886667"/>
    </source>
</evidence>
<dbReference type="InterPro" id="IPR027417">
    <property type="entry name" value="P-loop_NTPase"/>
</dbReference>
<dbReference type="AlphaFoldDB" id="A0A9E4N4T8"/>
<dbReference type="Pfam" id="PF01926">
    <property type="entry name" value="MMR_HSR1"/>
    <property type="match status" value="1"/>
</dbReference>
<dbReference type="Gene3D" id="3.40.50.300">
    <property type="entry name" value="P-loop containing nucleotide triphosphate hydrolases"/>
    <property type="match status" value="1"/>
</dbReference>
<dbReference type="Proteomes" id="UP000886667">
    <property type="component" value="Unassembled WGS sequence"/>
</dbReference>
<dbReference type="GO" id="GO:0002098">
    <property type="term" value="P:tRNA wobble uridine modification"/>
    <property type="evidence" value="ECO:0007669"/>
    <property type="project" value="TreeGrafter"/>
</dbReference>
<evidence type="ECO:0000313" key="3">
    <source>
        <dbReference type="EMBL" id="MCG7946328.1"/>
    </source>
</evidence>
<dbReference type="InterPro" id="IPR006073">
    <property type="entry name" value="GTP-bd"/>
</dbReference>
<feature type="region of interest" description="Disordered" evidence="1">
    <location>
        <begin position="1"/>
        <end position="23"/>
    </location>
</feature>
<proteinExistence type="predicted"/>
<dbReference type="GO" id="GO:0005525">
    <property type="term" value="F:GTP binding"/>
    <property type="evidence" value="ECO:0007669"/>
    <property type="project" value="InterPro"/>
</dbReference>
<feature type="domain" description="G" evidence="2">
    <location>
        <begin position="72"/>
        <end position="149"/>
    </location>
</feature>
<evidence type="ECO:0000259" key="2">
    <source>
        <dbReference type="Pfam" id="PF01926"/>
    </source>
</evidence>
<evidence type="ECO:0000256" key="1">
    <source>
        <dbReference type="SAM" id="MobiDB-lite"/>
    </source>
</evidence>
<protein>
    <submittedName>
        <fullName evidence="3">50S ribosome-binding GTPase</fullName>
    </submittedName>
</protein>
<dbReference type="PANTHER" id="PTHR42714:SF6">
    <property type="entry name" value="TRANSLATION INITIATION FACTOR IF-2"/>
    <property type="match status" value="1"/>
</dbReference>
<accession>A0A9E4N4T8</accession>
<feature type="non-terminal residue" evidence="3">
    <location>
        <position position="151"/>
    </location>
</feature>
<dbReference type="EMBL" id="JAEPCM010000273">
    <property type="protein sequence ID" value="MCG7946328.1"/>
    <property type="molecule type" value="Genomic_DNA"/>
</dbReference>
<sequence length="151" mass="16879">MQNILRGSPWNSSSKKIDEQQLESDGHLQLARENLRELLSDDRLPESVRDSLKDDFHQVQAMLDKLEHGHLHIAVFGRVSVGKSALLNALLGEQRFAVSALHGETRHSDMAAWREVEASGVFLIDTPGINEISGEERERMAEDVASRADLV</sequence>
<comment type="caution">
    <text evidence="3">The sequence shown here is derived from an EMBL/GenBank/DDBJ whole genome shotgun (WGS) entry which is preliminary data.</text>
</comment>
<dbReference type="GO" id="GO:0030488">
    <property type="term" value="P:tRNA methylation"/>
    <property type="evidence" value="ECO:0007669"/>
    <property type="project" value="TreeGrafter"/>
</dbReference>